<accession>A0ABW1JID3</accession>
<keyword evidence="1" id="KW-0175">Coiled coil</keyword>
<keyword evidence="3" id="KW-1185">Reference proteome</keyword>
<reference evidence="3" key="1">
    <citation type="journal article" date="2019" name="Int. J. Syst. Evol. Microbiol.">
        <title>The Global Catalogue of Microorganisms (GCM) 10K type strain sequencing project: providing services to taxonomists for standard genome sequencing and annotation.</title>
        <authorList>
            <consortium name="The Broad Institute Genomics Platform"/>
            <consortium name="The Broad Institute Genome Sequencing Center for Infectious Disease"/>
            <person name="Wu L."/>
            <person name="Ma J."/>
        </authorList>
    </citation>
    <scope>NUCLEOTIDE SEQUENCE [LARGE SCALE GENOMIC DNA]</scope>
    <source>
        <strain evidence="3">KACC 14249</strain>
    </source>
</reference>
<dbReference type="RefSeq" id="WP_345717657.1">
    <property type="nucleotide sequence ID" value="NZ_BAABFP010000007.1"/>
</dbReference>
<proteinExistence type="predicted"/>
<evidence type="ECO:0000256" key="1">
    <source>
        <dbReference type="SAM" id="Coils"/>
    </source>
</evidence>
<dbReference type="EMBL" id="JBHSRD010000008">
    <property type="protein sequence ID" value="MFC6009131.1"/>
    <property type="molecule type" value="Genomic_DNA"/>
</dbReference>
<name>A0ABW1JID3_9ACTN</name>
<feature type="coiled-coil region" evidence="1">
    <location>
        <begin position="53"/>
        <end position="87"/>
    </location>
</feature>
<sequence length="93" mass="10219">MTQNIVTLAIGLATVLASVLGARVARKSTVEVAKVGVEQGAFLRAEGIYKNAIERLEKERAEDRQRIADLEDEVRKLKARLKQSGIDVSDIEV</sequence>
<evidence type="ECO:0000313" key="3">
    <source>
        <dbReference type="Proteomes" id="UP001596189"/>
    </source>
</evidence>
<evidence type="ECO:0008006" key="4">
    <source>
        <dbReference type="Google" id="ProtNLM"/>
    </source>
</evidence>
<organism evidence="2 3">
    <name type="scientific">Angustibacter luteus</name>
    <dbReference type="NCBI Taxonomy" id="658456"/>
    <lineage>
        <taxon>Bacteria</taxon>
        <taxon>Bacillati</taxon>
        <taxon>Actinomycetota</taxon>
        <taxon>Actinomycetes</taxon>
        <taxon>Kineosporiales</taxon>
        <taxon>Kineosporiaceae</taxon>
    </lineage>
</organism>
<evidence type="ECO:0000313" key="2">
    <source>
        <dbReference type="EMBL" id="MFC6009131.1"/>
    </source>
</evidence>
<comment type="caution">
    <text evidence="2">The sequence shown here is derived from an EMBL/GenBank/DDBJ whole genome shotgun (WGS) entry which is preliminary data.</text>
</comment>
<gene>
    <name evidence="2" type="ORF">ACFQDO_18510</name>
</gene>
<dbReference type="Proteomes" id="UP001596189">
    <property type="component" value="Unassembled WGS sequence"/>
</dbReference>
<protein>
    <recommendedName>
        <fullName evidence="4">DUF3552 domain-containing protein</fullName>
    </recommendedName>
</protein>